<dbReference type="InterPro" id="IPR016776">
    <property type="entry name" value="ApeP-like_dehydratase"/>
</dbReference>
<sequence length="173" mass="18216">MPTKRVAPASGPALDQPLPPVAELLPHEPPMILIDELVEWSPTRSLVRAEVRASGPFTLTGELPGEVGGQVPATVLLEYMAQAIAAAEGMRGRGEARAPGLLLGTRELELDTPAIAVGDTLEIRVEHSFSDPDSGLACYDCEVHGSGQRLAAARVNVMLAPELPQRVKGGLNS</sequence>
<feature type="region of interest" description="Disordered" evidence="1">
    <location>
        <begin position="1"/>
        <end position="20"/>
    </location>
</feature>
<accession>A0A2S9YRF2</accession>
<dbReference type="SUPFAM" id="SSF54637">
    <property type="entry name" value="Thioesterase/thiol ester dehydrase-isomerase"/>
    <property type="match status" value="1"/>
</dbReference>
<comment type="caution">
    <text evidence="2">The sequence shown here is derived from an EMBL/GenBank/DDBJ whole genome shotgun (WGS) entry which is preliminary data.</text>
</comment>
<evidence type="ECO:0000313" key="3">
    <source>
        <dbReference type="Proteomes" id="UP000238823"/>
    </source>
</evidence>
<dbReference type="InterPro" id="IPR029069">
    <property type="entry name" value="HotDog_dom_sf"/>
</dbReference>
<gene>
    <name evidence="2" type="ORF">ENSA7_26480</name>
</gene>
<dbReference type="EMBL" id="PVNL01000051">
    <property type="protein sequence ID" value="PRQ07658.1"/>
    <property type="molecule type" value="Genomic_DNA"/>
</dbReference>
<protein>
    <submittedName>
        <fullName evidence="2">(3R)-hydroxymyristoyl-ACP dehydratase</fullName>
    </submittedName>
</protein>
<dbReference type="OrthoDB" id="5402427at2"/>
<evidence type="ECO:0000313" key="2">
    <source>
        <dbReference type="EMBL" id="PRQ07658.1"/>
    </source>
</evidence>
<evidence type="ECO:0000256" key="1">
    <source>
        <dbReference type="SAM" id="MobiDB-lite"/>
    </source>
</evidence>
<proteinExistence type="predicted"/>
<dbReference type="RefSeq" id="WP_106089667.1">
    <property type="nucleotide sequence ID" value="NZ_PVNL01000051.1"/>
</dbReference>
<dbReference type="AlphaFoldDB" id="A0A2S9YRF2"/>
<name>A0A2S9YRF2_9BACT</name>
<reference evidence="2 3" key="1">
    <citation type="submission" date="2018-03" db="EMBL/GenBank/DDBJ databases">
        <title>Draft Genome Sequences of the Obligatory Marine Myxobacteria Enhygromyxa salina SWB007.</title>
        <authorList>
            <person name="Poehlein A."/>
            <person name="Moghaddam J.A."/>
            <person name="Harms H."/>
            <person name="Alanjari M."/>
            <person name="Koenig G.M."/>
            <person name="Daniel R."/>
            <person name="Schaeberle T.F."/>
        </authorList>
    </citation>
    <scope>NUCLEOTIDE SEQUENCE [LARGE SCALE GENOMIC DNA]</scope>
    <source>
        <strain evidence="2 3">SWB007</strain>
    </source>
</reference>
<organism evidence="2 3">
    <name type="scientific">Enhygromyxa salina</name>
    <dbReference type="NCBI Taxonomy" id="215803"/>
    <lineage>
        <taxon>Bacteria</taxon>
        <taxon>Pseudomonadati</taxon>
        <taxon>Myxococcota</taxon>
        <taxon>Polyangia</taxon>
        <taxon>Nannocystales</taxon>
        <taxon>Nannocystaceae</taxon>
        <taxon>Enhygromyxa</taxon>
    </lineage>
</organism>
<dbReference type="Pfam" id="PF22817">
    <property type="entry name" value="ApeP-like"/>
    <property type="match status" value="1"/>
</dbReference>
<dbReference type="Proteomes" id="UP000238823">
    <property type="component" value="Unassembled WGS sequence"/>
</dbReference>
<dbReference type="Gene3D" id="3.10.129.10">
    <property type="entry name" value="Hotdog Thioesterase"/>
    <property type="match status" value="1"/>
</dbReference>